<accession>A0AAV9P6K8</accession>
<name>A0AAV9P6K8_9PEZI</name>
<dbReference type="RefSeq" id="XP_064657974.1">
    <property type="nucleotide sequence ID" value="XM_064804173.1"/>
</dbReference>
<feature type="compositionally biased region" description="Polar residues" evidence="1">
    <location>
        <begin position="375"/>
        <end position="385"/>
    </location>
</feature>
<feature type="compositionally biased region" description="Low complexity" evidence="1">
    <location>
        <begin position="350"/>
        <end position="374"/>
    </location>
</feature>
<feature type="compositionally biased region" description="Basic and acidic residues" evidence="1">
    <location>
        <begin position="386"/>
        <end position="398"/>
    </location>
</feature>
<keyword evidence="4" id="KW-1185">Reference proteome</keyword>
<reference evidence="3 4" key="1">
    <citation type="submission" date="2023-08" db="EMBL/GenBank/DDBJ databases">
        <title>Black Yeasts Isolated from many extreme environments.</title>
        <authorList>
            <person name="Coleine C."/>
            <person name="Stajich J.E."/>
            <person name="Selbmann L."/>
        </authorList>
    </citation>
    <scope>NUCLEOTIDE SEQUENCE [LARGE SCALE GENOMIC DNA]</scope>
    <source>
        <strain evidence="3 4">CCFEE 5935</strain>
    </source>
</reference>
<evidence type="ECO:0000313" key="3">
    <source>
        <dbReference type="EMBL" id="KAK5168364.1"/>
    </source>
</evidence>
<dbReference type="Proteomes" id="UP001337655">
    <property type="component" value="Unassembled WGS sequence"/>
</dbReference>
<sequence>MASPSHSDWVAEKPAPTDFIARIGCDEHLITNGSATIDGVTYVVDPLYKFRAWDPETNPAAPTGSCRVKPGRESIREDKPLYTRNMTATDCEVQRCMWEFMRPVDMVVIQDPSDHHNDVLTTYTTRHPMIPHNHIVTHMHPGPETILVESSRVTMTESTYTTHISTAHWGVYGDSVTSVVHPGPGQASMSPPRHALTKTAWVYLPGYPVTFPEYTTHVTAWQPPKCTSLDSCFDACSVDRAVEGHSHSKADMIGGIAIAVGTLVFILLALCVKALWDRTRRTRTQADRSRINAQARQAAASDNDPATTTEPMSENVAGPAAGTLSRRAEEGRGQVSFAEPVEQGGAVTTAGAANDSTAGAASTTGTTAGITNAGEASTTQATDHATGSEHAEHTEHTDPVPVHDGATGYNATNNNGKGTLRGRRPGRSDI</sequence>
<protein>
    <submittedName>
        <fullName evidence="3">Uncharacterized protein</fullName>
    </submittedName>
</protein>
<evidence type="ECO:0000256" key="2">
    <source>
        <dbReference type="SAM" id="Phobius"/>
    </source>
</evidence>
<feature type="region of interest" description="Disordered" evidence="1">
    <location>
        <begin position="350"/>
        <end position="430"/>
    </location>
</feature>
<comment type="caution">
    <text evidence="3">The sequence shown here is derived from an EMBL/GenBank/DDBJ whole genome shotgun (WGS) entry which is preliminary data.</text>
</comment>
<dbReference type="GeneID" id="89928272"/>
<feature type="compositionally biased region" description="Basic residues" evidence="1">
    <location>
        <begin position="420"/>
        <end position="430"/>
    </location>
</feature>
<keyword evidence="2" id="KW-0812">Transmembrane</keyword>
<feature type="region of interest" description="Disordered" evidence="1">
    <location>
        <begin position="282"/>
        <end position="333"/>
    </location>
</feature>
<dbReference type="EMBL" id="JAVRRT010000010">
    <property type="protein sequence ID" value="KAK5168364.1"/>
    <property type="molecule type" value="Genomic_DNA"/>
</dbReference>
<proteinExistence type="predicted"/>
<keyword evidence="2" id="KW-0472">Membrane</keyword>
<organism evidence="3 4">
    <name type="scientific">Saxophila tyrrhenica</name>
    <dbReference type="NCBI Taxonomy" id="1690608"/>
    <lineage>
        <taxon>Eukaryota</taxon>
        <taxon>Fungi</taxon>
        <taxon>Dikarya</taxon>
        <taxon>Ascomycota</taxon>
        <taxon>Pezizomycotina</taxon>
        <taxon>Dothideomycetes</taxon>
        <taxon>Dothideomycetidae</taxon>
        <taxon>Mycosphaerellales</taxon>
        <taxon>Extremaceae</taxon>
        <taxon>Saxophila</taxon>
    </lineage>
</organism>
<feature type="compositionally biased region" description="Low complexity" evidence="1">
    <location>
        <begin position="405"/>
        <end position="418"/>
    </location>
</feature>
<keyword evidence="2" id="KW-1133">Transmembrane helix</keyword>
<gene>
    <name evidence="3" type="ORF">LTR77_006934</name>
</gene>
<dbReference type="AlphaFoldDB" id="A0AAV9P6K8"/>
<evidence type="ECO:0000256" key="1">
    <source>
        <dbReference type="SAM" id="MobiDB-lite"/>
    </source>
</evidence>
<feature type="transmembrane region" description="Helical" evidence="2">
    <location>
        <begin position="252"/>
        <end position="276"/>
    </location>
</feature>
<evidence type="ECO:0000313" key="4">
    <source>
        <dbReference type="Proteomes" id="UP001337655"/>
    </source>
</evidence>